<dbReference type="EMBL" id="QWZQ01000007">
    <property type="protein sequence ID" value="RRK11231.1"/>
    <property type="molecule type" value="Genomic_DNA"/>
</dbReference>
<keyword evidence="5 7" id="KW-1133">Transmembrane helix</keyword>
<dbReference type="Proteomes" id="UP000283633">
    <property type="component" value="Unassembled WGS sequence"/>
</dbReference>
<dbReference type="PANTHER" id="PTHR43124">
    <property type="entry name" value="PURINE EFFLUX PUMP PBUE"/>
    <property type="match status" value="1"/>
</dbReference>
<dbReference type="Gene3D" id="1.20.1250.20">
    <property type="entry name" value="MFS general substrate transporter like domains"/>
    <property type="match status" value="1"/>
</dbReference>
<evidence type="ECO:0000259" key="8">
    <source>
        <dbReference type="PROSITE" id="PS50850"/>
    </source>
</evidence>
<feature type="transmembrane region" description="Helical" evidence="7">
    <location>
        <begin position="74"/>
        <end position="92"/>
    </location>
</feature>
<feature type="transmembrane region" description="Helical" evidence="7">
    <location>
        <begin position="292"/>
        <end position="312"/>
    </location>
</feature>
<feature type="transmembrane region" description="Helical" evidence="7">
    <location>
        <begin position="162"/>
        <end position="181"/>
    </location>
</feature>
<evidence type="ECO:0000313" key="10">
    <source>
        <dbReference type="Proteomes" id="UP000283633"/>
    </source>
</evidence>
<dbReference type="InterPro" id="IPR011701">
    <property type="entry name" value="MFS"/>
</dbReference>
<feature type="transmembrane region" description="Helical" evidence="7">
    <location>
        <begin position="206"/>
        <end position="222"/>
    </location>
</feature>
<protein>
    <submittedName>
        <fullName evidence="9">MFS transporter</fullName>
    </submittedName>
</protein>
<feature type="transmembrane region" description="Helical" evidence="7">
    <location>
        <begin position="12"/>
        <end position="32"/>
    </location>
</feature>
<gene>
    <name evidence="9" type="ORF">D1831_03125</name>
</gene>
<evidence type="ECO:0000256" key="5">
    <source>
        <dbReference type="ARBA" id="ARBA00022989"/>
    </source>
</evidence>
<dbReference type="OrthoDB" id="1650550at2"/>
<accession>A0A426D9H2</accession>
<dbReference type="PROSITE" id="PS50850">
    <property type="entry name" value="MFS"/>
    <property type="match status" value="1"/>
</dbReference>
<comment type="subcellular location">
    <subcellularLocation>
        <location evidence="1">Cell membrane</location>
        <topology evidence="1">Multi-pass membrane protein</topology>
    </subcellularLocation>
</comment>
<evidence type="ECO:0000256" key="2">
    <source>
        <dbReference type="ARBA" id="ARBA00022448"/>
    </source>
</evidence>
<keyword evidence="3" id="KW-1003">Cell membrane</keyword>
<evidence type="ECO:0000256" key="3">
    <source>
        <dbReference type="ARBA" id="ARBA00022475"/>
    </source>
</evidence>
<dbReference type="AlphaFoldDB" id="A0A426D9H2"/>
<dbReference type="SUPFAM" id="SSF103473">
    <property type="entry name" value="MFS general substrate transporter"/>
    <property type="match status" value="1"/>
</dbReference>
<keyword evidence="2" id="KW-0813">Transport</keyword>
<evidence type="ECO:0000313" key="9">
    <source>
        <dbReference type="EMBL" id="RRK11231.1"/>
    </source>
</evidence>
<name>A0A426D9H2_9LACO</name>
<feature type="domain" description="Major facilitator superfamily (MFS) profile" evidence="8">
    <location>
        <begin position="1"/>
        <end position="384"/>
    </location>
</feature>
<evidence type="ECO:0000256" key="6">
    <source>
        <dbReference type="ARBA" id="ARBA00023136"/>
    </source>
</evidence>
<sequence>MTGQPSFKTTISILSLSTVSSVATVITGTIPQLKQTFPTVPTTVIEWLVTVANLSALVTLLLNPWLVKRWGIQNTVITGLLLSAVVGVVPALTDNFTAIMLSRILLGFGIGLFSPHAISLIAHSYHGDLRARLLGYQTGLSALGNAVLLSLAGLLIGVSWHAVFWLHGLLAGIAVLVFLNVPEPQQIAVVAPTTSGISSLPHRQRLLVGLTFITYLLIWGVQLKLPSYFENRQFGDARVLNLTLAAMNVGGLLAGLSFGALHKHLHRFTLTLGYAGAAGAVFLLWSTANANIAIIAAIGFNFIYSYTGPYLVFTSNSGLAPDQINALSSTLTIATIISAFFAPLIWNLIGQLGPQTLTDNVLLWITVTLTALAVLTLLVPTERKGNHDH</sequence>
<feature type="transmembrane region" description="Helical" evidence="7">
    <location>
        <begin position="44"/>
        <end position="62"/>
    </location>
</feature>
<feature type="transmembrane region" description="Helical" evidence="7">
    <location>
        <begin position="242"/>
        <end position="261"/>
    </location>
</feature>
<organism evidence="9 10">
    <name type="scientific">Lactiplantibacillus garii</name>
    <dbReference type="NCBI Taxonomy" id="2306423"/>
    <lineage>
        <taxon>Bacteria</taxon>
        <taxon>Bacillati</taxon>
        <taxon>Bacillota</taxon>
        <taxon>Bacilli</taxon>
        <taxon>Lactobacillales</taxon>
        <taxon>Lactobacillaceae</taxon>
        <taxon>Lactiplantibacillus</taxon>
    </lineage>
</organism>
<dbReference type="GO" id="GO:0005886">
    <property type="term" value="C:plasma membrane"/>
    <property type="evidence" value="ECO:0007669"/>
    <property type="project" value="UniProtKB-SubCell"/>
</dbReference>
<feature type="transmembrane region" description="Helical" evidence="7">
    <location>
        <begin position="134"/>
        <end position="156"/>
    </location>
</feature>
<dbReference type="PANTHER" id="PTHR43124:SF3">
    <property type="entry name" value="CHLORAMPHENICOL EFFLUX PUMP RV0191"/>
    <property type="match status" value="1"/>
</dbReference>
<reference evidence="9 10" key="1">
    <citation type="submission" date="2018-08" db="EMBL/GenBank/DDBJ databases">
        <title>Genome Lactobacillus garii FI11369.</title>
        <authorList>
            <person name="Diaz M."/>
            <person name="Narbad A."/>
        </authorList>
    </citation>
    <scope>NUCLEOTIDE SEQUENCE [LARGE SCALE GENOMIC DNA]</scope>
    <source>
        <strain evidence="9 10">FI11369</strain>
    </source>
</reference>
<dbReference type="GO" id="GO:0022857">
    <property type="term" value="F:transmembrane transporter activity"/>
    <property type="evidence" value="ECO:0007669"/>
    <property type="project" value="InterPro"/>
</dbReference>
<evidence type="ECO:0000256" key="1">
    <source>
        <dbReference type="ARBA" id="ARBA00004651"/>
    </source>
</evidence>
<feature type="transmembrane region" description="Helical" evidence="7">
    <location>
        <begin position="324"/>
        <end position="349"/>
    </location>
</feature>
<evidence type="ECO:0000256" key="7">
    <source>
        <dbReference type="SAM" id="Phobius"/>
    </source>
</evidence>
<dbReference type="InterPro" id="IPR036259">
    <property type="entry name" value="MFS_trans_sf"/>
</dbReference>
<feature type="transmembrane region" description="Helical" evidence="7">
    <location>
        <begin position="104"/>
        <end position="122"/>
    </location>
</feature>
<evidence type="ECO:0000256" key="4">
    <source>
        <dbReference type="ARBA" id="ARBA00022692"/>
    </source>
</evidence>
<comment type="caution">
    <text evidence="9">The sequence shown here is derived from an EMBL/GenBank/DDBJ whole genome shotgun (WGS) entry which is preliminary data.</text>
</comment>
<feature type="transmembrane region" description="Helical" evidence="7">
    <location>
        <begin position="268"/>
        <end position="286"/>
    </location>
</feature>
<feature type="transmembrane region" description="Helical" evidence="7">
    <location>
        <begin position="361"/>
        <end position="379"/>
    </location>
</feature>
<dbReference type="InterPro" id="IPR020846">
    <property type="entry name" value="MFS_dom"/>
</dbReference>
<keyword evidence="6 7" id="KW-0472">Membrane</keyword>
<dbReference type="InterPro" id="IPR050189">
    <property type="entry name" value="MFS_Efflux_Transporters"/>
</dbReference>
<dbReference type="RefSeq" id="WP_125071472.1">
    <property type="nucleotide sequence ID" value="NZ_QWZQ01000007.1"/>
</dbReference>
<dbReference type="Pfam" id="PF07690">
    <property type="entry name" value="MFS_1"/>
    <property type="match status" value="1"/>
</dbReference>
<keyword evidence="10" id="KW-1185">Reference proteome</keyword>
<proteinExistence type="predicted"/>
<keyword evidence="4 7" id="KW-0812">Transmembrane</keyword>